<evidence type="ECO:0000256" key="1">
    <source>
        <dbReference type="SAM" id="SignalP"/>
    </source>
</evidence>
<feature type="chain" id="PRO_5044789381" description="Secreted protein" evidence="1">
    <location>
        <begin position="24"/>
        <end position="213"/>
    </location>
</feature>
<evidence type="ECO:0000313" key="2">
    <source>
        <dbReference type="EMBL" id="KAL2718351.1"/>
    </source>
</evidence>
<dbReference type="EMBL" id="JAUDFV010000152">
    <property type="protein sequence ID" value="KAL2718351.1"/>
    <property type="molecule type" value="Genomic_DNA"/>
</dbReference>
<organism evidence="2 3">
    <name type="scientific">Vespula squamosa</name>
    <name type="common">Southern yellow jacket</name>
    <name type="synonym">Wasp</name>
    <dbReference type="NCBI Taxonomy" id="30214"/>
    <lineage>
        <taxon>Eukaryota</taxon>
        <taxon>Metazoa</taxon>
        <taxon>Ecdysozoa</taxon>
        <taxon>Arthropoda</taxon>
        <taxon>Hexapoda</taxon>
        <taxon>Insecta</taxon>
        <taxon>Pterygota</taxon>
        <taxon>Neoptera</taxon>
        <taxon>Endopterygota</taxon>
        <taxon>Hymenoptera</taxon>
        <taxon>Apocrita</taxon>
        <taxon>Aculeata</taxon>
        <taxon>Vespoidea</taxon>
        <taxon>Vespidae</taxon>
        <taxon>Vespinae</taxon>
        <taxon>Vespula</taxon>
    </lineage>
</organism>
<keyword evidence="3" id="KW-1185">Reference proteome</keyword>
<sequence length="213" mass="24718">MLYHSFFRFSMHFLLFQIRIVHWRSLATRNDNIVGPLDDFVDFWRSFALTFDECTSQLPRDAFHGNSNCALAVLGYARRQQSRTFGRLCRLLAQFCFDFRRVHIAASTGCVSWKFELCNGGPWLRETTTKSDLWTTLSTFGAIGIVHWRSLATRDDNKVGPLDDFVDFWRSFPLNFDECTSQLPRNAFPRCDNEVETQVECNWYCALPVVGDA</sequence>
<evidence type="ECO:0008006" key="4">
    <source>
        <dbReference type="Google" id="ProtNLM"/>
    </source>
</evidence>
<dbReference type="AlphaFoldDB" id="A0ABD2ACP1"/>
<gene>
    <name evidence="2" type="ORF">V1478_012227</name>
</gene>
<keyword evidence="1" id="KW-0732">Signal</keyword>
<name>A0ABD2ACP1_VESSQ</name>
<protein>
    <recommendedName>
        <fullName evidence="4">Secreted protein</fullName>
    </recommendedName>
</protein>
<dbReference type="Proteomes" id="UP001607302">
    <property type="component" value="Unassembled WGS sequence"/>
</dbReference>
<reference evidence="2 3" key="1">
    <citation type="journal article" date="2024" name="Ann. Entomol. Soc. Am.">
        <title>Genomic analyses of the southern and eastern yellowjacket wasps (Hymenoptera: Vespidae) reveal evolutionary signatures of social life.</title>
        <authorList>
            <person name="Catto M.A."/>
            <person name="Caine P.B."/>
            <person name="Orr S.E."/>
            <person name="Hunt B.G."/>
            <person name="Goodisman M.A.D."/>
        </authorList>
    </citation>
    <scope>NUCLEOTIDE SEQUENCE [LARGE SCALE GENOMIC DNA]</scope>
    <source>
        <strain evidence="2">233</strain>
        <tissue evidence="2">Head and thorax</tissue>
    </source>
</reference>
<evidence type="ECO:0000313" key="3">
    <source>
        <dbReference type="Proteomes" id="UP001607302"/>
    </source>
</evidence>
<feature type="signal peptide" evidence="1">
    <location>
        <begin position="1"/>
        <end position="23"/>
    </location>
</feature>
<proteinExistence type="predicted"/>
<comment type="caution">
    <text evidence="2">The sequence shown here is derived from an EMBL/GenBank/DDBJ whole genome shotgun (WGS) entry which is preliminary data.</text>
</comment>
<accession>A0ABD2ACP1</accession>